<dbReference type="Gene3D" id="3.40.50.150">
    <property type="entry name" value="Vaccinia Virus protein VP39"/>
    <property type="match status" value="1"/>
</dbReference>
<dbReference type="GO" id="GO:0046983">
    <property type="term" value="F:protein dimerization activity"/>
    <property type="evidence" value="ECO:0007669"/>
    <property type="project" value="InterPro"/>
</dbReference>
<dbReference type="RefSeq" id="WP_094408867.1">
    <property type="nucleotide sequence ID" value="NZ_BMJZ01000001.1"/>
</dbReference>
<evidence type="ECO:0000313" key="7">
    <source>
        <dbReference type="Proteomes" id="UP000216361"/>
    </source>
</evidence>
<evidence type="ECO:0000259" key="4">
    <source>
        <dbReference type="Pfam" id="PF00891"/>
    </source>
</evidence>
<dbReference type="GO" id="GO:0008171">
    <property type="term" value="F:O-methyltransferase activity"/>
    <property type="evidence" value="ECO:0007669"/>
    <property type="project" value="InterPro"/>
</dbReference>
<organism evidence="6 7">
    <name type="scientific">Elstera cyanobacteriorum</name>
    <dbReference type="NCBI Taxonomy" id="2022747"/>
    <lineage>
        <taxon>Bacteria</taxon>
        <taxon>Pseudomonadati</taxon>
        <taxon>Pseudomonadota</taxon>
        <taxon>Alphaproteobacteria</taxon>
        <taxon>Rhodospirillales</taxon>
        <taxon>Rhodospirillaceae</taxon>
        <taxon>Elstera</taxon>
    </lineage>
</organism>
<dbReference type="OrthoDB" id="9766840at2"/>
<dbReference type="InterPro" id="IPR001077">
    <property type="entry name" value="COMT_C"/>
</dbReference>
<keyword evidence="1" id="KW-0489">Methyltransferase</keyword>
<dbReference type="PROSITE" id="PS51683">
    <property type="entry name" value="SAM_OMT_II"/>
    <property type="match status" value="1"/>
</dbReference>
<dbReference type="InterPro" id="IPR029063">
    <property type="entry name" value="SAM-dependent_MTases_sf"/>
</dbReference>
<name>A0A255XQH3_9PROT</name>
<dbReference type="InterPro" id="IPR012967">
    <property type="entry name" value="COMT_dimerisation"/>
</dbReference>
<comment type="caution">
    <text evidence="6">The sequence shown here is derived from an EMBL/GenBank/DDBJ whole genome shotgun (WGS) entry which is preliminary data.</text>
</comment>
<dbReference type="InterPro" id="IPR016461">
    <property type="entry name" value="COMT-like"/>
</dbReference>
<evidence type="ECO:0000259" key="5">
    <source>
        <dbReference type="Pfam" id="PF08100"/>
    </source>
</evidence>
<evidence type="ECO:0000313" key="6">
    <source>
        <dbReference type="EMBL" id="OYQ18604.1"/>
    </source>
</evidence>
<evidence type="ECO:0008006" key="8">
    <source>
        <dbReference type="Google" id="ProtNLM"/>
    </source>
</evidence>
<keyword evidence="2" id="KW-0808">Transferase</keyword>
<dbReference type="GO" id="GO:0032259">
    <property type="term" value="P:methylation"/>
    <property type="evidence" value="ECO:0007669"/>
    <property type="project" value="UniProtKB-KW"/>
</dbReference>
<dbReference type="SUPFAM" id="SSF46785">
    <property type="entry name" value="Winged helix' DNA-binding domain"/>
    <property type="match status" value="1"/>
</dbReference>
<dbReference type="Proteomes" id="UP000216361">
    <property type="component" value="Unassembled WGS sequence"/>
</dbReference>
<gene>
    <name evidence="6" type="ORF">CHR90_10040</name>
</gene>
<dbReference type="CDD" id="cd02440">
    <property type="entry name" value="AdoMet_MTases"/>
    <property type="match status" value="1"/>
</dbReference>
<dbReference type="SUPFAM" id="SSF53335">
    <property type="entry name" value="S-adenosyl-L-methionine-dependent methyltransferases"/>
    <property type="match status" value="1"/>
</dbReference>
<dbReference type="Gene3D" id="1.10.10.10">
    <property type="entry name" value="Winged helix-like DNA-binding domain superfamily/Winged helix DNA-binding domain"/>
    <property type="match status" value="1"/>
</dbReference>
<feature type="domain" description="O-methyltransferase dimerisation" evidence="5">
    <location>
        <begin position="19"/>
        <end position="90"/>
    </location>
</feature>
<dbReference type="AlphaFoldDB" id="A0A255XQH3"/>
<dbReference type="InterPro" id="IPR036390">
    <property type="entry name" value="WH_DNA-bd_sf"/>
</dbReference>
<sequence length="333" mass="34833">MTESRIVETLVTQAYGAFALLAGMELDVFTPLAHGPLTAAEIADQLARDGTPADANRLHRLCRALAGYGLLQTEGGGRFALTEEAARTLVKGVPGYRGTAASAYAEGWRACLETSASIRNHAPAAHLDFADGSPERTQAVLRGLAPQAIAGGKALLKYLDFSGIHRMIDIAGGSGALTITVRTAHPQIAATIVELPEVAPQTRLLLDEHPGGEAVTVIGGDAVAGPLPGGFDLAVMRCFLQLFGPPQIKAALATAHKALAPNGQLAIIGYCLTDDERGPALALGADLLFLNYYEAGAAYRLGEYRGWLKDAGFSDPRLTLLGGGMSLLIAKRL</sequence>
<feature type="domain" description="O-methyltransferase C-terminal" evidence="4">
    <location>
        <begin position="131"/>
        <end position="314"/>
    </location>
</feature>
<evidence type="ECO:0000256" key="1">
    <source>
        <dbReference type="ARBA" id="ARBA00022603"/>
    </source>
</evidence>
<dbReference type="Pfam" id="PF00891">
    <property type="entry name" value="Methyltransf_2"/>
    <property type="match status" value="1"/>
</dbReference>
<dbReference type="EMBL" id="NOXS01000032">
    <property type="protein sequence ID" value="OYQ18604.1"/>
    <property type="molecule type" value="Genomic_DNA"/>
</dbReference>
<dbReference type="PIRSF" id="PIRSF005739">
    <property type="entry name" value="O-mtase"/>
    <property type="match status" value="1"/>
</dbReference>
<dbReference type="PANTHER" id="PTHR11746">
    <property type="entry name" value="O-METHYLTRANSFERASE"/>
    <property type="match status" value="1"/>
</dbReference>
<proteinExistence type="predicted"/>
<reference evidence="6 7" key="1">
    <citation type="submission" date="2017-07" db="EMBL/GenBank/DDBJ databases">
        <title>Elstera cyanobacteriorum sp. nov., a novel bacterium isolated from cyanobacterial aggregates in a eutrophic lake.</title>
        <authorList>
            <person name="Cai H."/>
        </authorList>
    </citation>
    <scope>NUCLEOTIDE SEQUENCE [LARGE SCALE GENOMIC DNA]</scope>
    <source>
        <strain evidence="6 7">TH019</strain>
    </source>
</reference>
<accession>A0A255XQH3</accession>
<dbReference type="InterPro" id="IPR036388">
    <property type="entry name" value="WH-like_DNA-bd_sf"/>
</dbReference>
<keyword evidence="7" id="KW-1185">Reference proteome</keyword>
<evidence type="ECO:0000256" key="2">
    <source>
        <dbReference type="ARBA" id="ARBA00022679"/>
    </source>
</evidence>
<evidence type="ECO:0000256" key="3">
    <source>
        <dbReference type="ARBA" id="ARBA00022691"/>
    </source>
</evidence>
<dbReference type="Pfam" id="PF08100">
    <property type="entry name" value="Dimerisation"/>
    <property type="match status" value="1"/>
</dbReference>
<keyword evidence="3" id="KW-0949">S-adenosyl-L-methionine</keyword>
<protein>
    <recommendedName>
        <fullName evidence="8">Methyltransferase</fullName>
    </recommendedName>
</protein>